<keyword evidence="1" id="KW-1133">Transmembrane helix</keyword>
<dbReference type="PANTHER" id="PTHR11161:SF0">
    <property type="entry name" value="O-ACYLTRANSFERASE LIKE PROTEIN"/>
    <property type="match status" value="1"/>
</dbReference>
<dbReference type="Pfam" id="PF01757">
    <property type="entry name" value="Acyl_transf_3"/>
    <property type="match status" value="1"/>
</dbReference>
<feature type="transmembrane region" description="Helical" evidence="1">
    <location>
        <begin position="255"/>
        <end position="272"/>
    </location>
</feature>
<dbReference type="InterPro" id="IPR052728">
    <property type="entry name" value="O2_lipid_transport_reg"/>
</dbReference>
<feature type="transmembrane region" description="Helical" evidence="1">
    <location>
        <begin position="208"/>
        <end position="235"/>
    </location>
</feature>
<feature type="non-terminal residue" evidence="3">
    <location>
        <position position="350"/>
    </location>
</feature>
<feature type="transmembrane region" description="Helical" evidence="1">
    <location>
        <begin position="116"/>
        <end position="138"/>
    </location>
</feature>
<keyword evidence="1" id="KW-0812">Transmembrane</keyword>
<feature type="transmembrane region" description="Helical" evidence="1">
    <location>
        <begin position="74"/>
        <end position="96"/>
    </location>
</feature>
<name>A0AAV2QX11_MEGNR</name>
<organism evidence="3 4">
    <name type="scientific">Meganyctiphanes norvegica</name>
    <name type="common">Northern krill</name>
    <name type="synonym">Thysanopoda norvegica</name>
    <dbReference type="NCBI Taxonomy" id="48144"/>
    <lineage>
        <taxon>Eukaryota</taxon>
        <taxon>Metazoa</taxon>
        <taxon>Ecdysozoa</taxon>
        <taxon>Arthropoda</taxon>
        <taxon>Crustacea</taxon>
        <taxon>Multicrustacea</taxon>
        <taxon>Malacostraca</taxon>
        <taxon>Eumalacostraca</taxon>
        <taxon>Eucarida</taxon>
        <taxon>Euphausiacea</taxon>
        <taxon>Euphausiidae</taxon>
        <taxon>Meganyctiphanes</taxon>
    </lineage>
</organism>
<gene>
    <name evidence="3" type="ORF">MNOR_LOCUS16976</name>
</gene>
<evidence type="ECO:0000313" key="4">
    <source>
        <dbReference type="Proteomes" id="UP001497623"/>
    </source>
</evidence>
<proteinExistence type="predicted"/>
<feature type="transmembrane region" description="Helical" evidence="1">
    <location>
        <begin position="284"/>
        <end position="304"/>
    </location>
</feature>
<dbReference type="GO" id="GO:0016747">
    <property type="term" value="F:acyltransferase activity, transferring groups other than amino-acyl groups"/>
    <property type="evidence" value="ECO:0007669"/>
    <property type="project" value="InterPro"/>
</dbReference>
<dbReference type="Proteomes" id="UP001497623">
    <property type="component" value="Unassembled WGS sequence"/>
</dbReference>
<feature type="transmembrane region" description="Helical" evidence="1">
    <location>
        <begin position="185"/>
        <end position="201"/>
    </location>
</feature>
<reference evidence="3 4" key="1">
    <citation type="submission" date="2024-05" db="EMBL/GenBank/DDBJ databases">
        <authorList>
            <person name="Wallberg A."/>
        </authorList>
    </citation>
    <scope>NUCLEOTIDE SEQUENCE [LARGE SCALE GENOMIC DNA]</scope>
</reference>
<dbReference type="EMBL" id="CAXKWB010011419">
    <property type="protein sequence ID" value="CAL4101295.1"/>
    <property type="molecule type" value="Genomic_DNA"/>
</dbReference>
<dbReference type="PANTHER" id="PTHR11161">
    <property type="entry name" value="O-ACYLTRANSFERASE"/>
    <property type="match status" value="1"/>
</dbReference>
<dbReference type="InterPro" id="IPR002656">
    <property type="entry name" value="Acyl_transf_3_dom"/>
</dbReference>
<evidence type="ECO:0000313" key="3">
    <source>
        <dbReference type="EMBL" id="CAL4101295.1"/>
    </source>
</evidence>
<evidence type="ECO:0000256" key="1">
    <source>
        <dbReference type="SAM" id="Phobius"/>
    </source>
</evidence>
<keyword evidence="4" id="KW-1185">Reference proteome</keyword>
<sequence length="350" mass="40408">HAQYLLVFSGYTNMSKIFHINTKESPTSIACLHGMRVLSMTWVVWGHQWVFTLNYGENALAIPYYFRDVLGQTIMNAQVSVDSFFFLSGLLVGYGLMRNKDKMDLYNFIMFYIHRFIRLAPPIAAMCFFGATVARFFATGAIGESTYLMNMEFCNRNWFYDVLFINNLSNQQYCMAQTWYTTVDMQIYVLVPLMFFPIMYYRKFGTVWLMLLTLVSCIIPAALSEIYKIPLGIMVPQDKALDRSFLLDEGTWSRLTPYIIGLWTGYLIYISNKNPIKMESWQVILGWVTACIVALLVLYGIYPSNHLNKFFVVDRYPEQLVSDIYTGLFRGAWGLALMWVVLACHSGYGG</sequence>
<dbReference type="AlphaFoldDB" id="A0AAV2QX11"/>
<protein>
    <recommendedName>
        <fullName evidence="2">Acyltransferase 3 domain-containing protein</fullName>
    </recommendedName>
</protein>
<feature type="non-terminal residue" evidence="3">
    <location>
        <position position="1"/>
    </location>
</feature>
<comment type="caution">
    <text evidence="3">The sequence shown here is derived from an EMBL/GenBank/DDBJ whole genome shotgun (WGS) entry which is preliminary data.</text>
</comment>
<keyword evidence="1" id="KW-0472">Membrane</keyword>
<evidence type="ECO:0000259" key="2">
    <source>
        <dbReference type="Pfam" id="PF01757"/>
    </source>
</evidence>
<feature type="domain" description="Acyltransferase 3" evidence="2">
    <location>
        <begin position="30"/>
        <end position="342"/>
    </location>
</feature>
<feature type="transmembrane region" description="Helical" evidence="1">
    <location>
        <begin position="324"/>
        <end position="344"/>
    </location>
</feature>
<accession>A0AAV2QX11</accession>